<dbReference type="RefSeq" id="WP_131593599.1">
    <property type="nucleotide sequence ID" value="NZ_SJSL01000001.1"/>
</dbReference>
<dbReference type="OrthoDB" id="9798761at2"/>
<keyword evidence="5" id="KW-1185">Reference proteome</keyword>
<feature type="domain" description="GmrSD restriction endonucleases N-terminal" evidence="1">
    <location>
        <begin position="10"/>
        <end position="223"/>
    </location>
</feature>
<evidence type="ECO:0000259" key="2">
    <source>
        <dbReference type="Pfam" id="PF07510"/>
    </source>
</evidence>
<dbReference type="InterPro" id="IPR011089">
    <property type="entry name" value="GmrSD_C"/>
</dbReference>
<name>A0A4R0NQ90_9SPHI</name>
<protein>
    <submittedName>
        <fullName evidence="4">DUF262 domain-containing protein</fullName>
    </submittedName>
</protein>
<evidence type="ECO:0000313" key="4">
    <source>
        <dbReference type="EMBL" id="TCD03210.1"/>
    </source>
</evidence>
<evidence type="ECO:0000313" key="5">
    <source>
        <dbReference type="Proteomes" id="UP000293347"/>
    </source>
</evidence>
<dbReference type="Proteomes" id="UP000293347">
    <property type="component" value="Unassembled WGS sequence"/>
</dbReference>
<dbReference type="EMBL" id="SJSL01000001">
    <property type="protein sequence ID" value="TCD03210.1"/>
    <property type="molecule type" value="Genomic_DNA"/>
</dbReference>
<dbReference type="InterPro" id="IPR043714">
    <property type="entry name" value="DUF5655"/>
</dbReference>
<dbReference type="Pfam" id="PF07510">
    <property type="entry name" value="GmrSD_C"/>
    <property type="match status" value="1"/>
</dbReference>
<gene>
    <name evidence="4" type="ORF">EZ437_04350</name>
</gene>
<dbReference type="AlphaFoldDB" id="A0A4R0NQ90"/>
<dbReference type="InterPro" id="IPR004919">
    <property type="entry name" value="GmrSD_N"/>
</dbReference>
<dbReference type="Pfam" id="PF03235">
    <property type="entry name" value="GmrSD_N"/>
    <property type="match status" value="1"/>
</dbReference>
<dbReference type="PANTHER" id="PTHR35149:SF2">
    <property type="entry name" value="DUF262 DOMAIN-CONTAINING PROTEIN"/>
    <property type="match status" value="1"/>
</dbReference>
<reference evidence="4 5" key="1">
    <citation type="submission" date="2019-02" db="EMBL/GenBank/DDBJ databases">
        <title>Pedobacter sp. RP-1-14 sp. nov., isolated from Arctic soil.</title>
        <authorList>
            <person name="Dahal R.H."/>
        </authorList>
    </citation>
    <scope>NUCLEOTIDE SEQUENCE [LARGE SCALE GENOMIC DNA]</scope>
    <source>
        <strain evidence="4 5">RP-1-14</strain>
    </source>
</reference>
<proteinExistence type="predicted"/>
<organism evidence="4 5">
    <name type="scientific">Pedobacter psychroterrae</name>
    <dbReference type="NCBI Taxonomy" id="2530453"/>
    <lineage>
        <taxon>Bacteria</taxon>
        <taxon>Pseudomonadati</taxon>
        <taxon>Bacteroidota</taxon>
        <taxon>Sphingobacteriia</taxon>
        <taxon>Sphingobacteriales</taxon>
        <taxon>Sphingobacteriaceae</taxon>
        <taxon>Pedobacter</taxon>
    </lineage>
</organism>
<feature type="domain" description="GmrSD restriction endonucleases C-terminal" evidence="2">
    <location>
        <begin position="413"/>
        <end position="546"/>
    </location>
</feature>
<feature type="domain" description="DUF5655" evidence="3">
    <location>
        <begin position="583"/>
        <end position="689"/>
    </location>
</feature>
<accession>A0A4R0NQ90</accession>
<evidence type="ECO:0000259" key="1">
    <source>
        <dbReference type="Pfam" id="PF03235"/>
    </source>
</evidence>
<dbReference type="PANTHER" id="PTHR35149">
    <property type="entry name" value="SLL5132 PROTEIN"/>
    <property type="match status" value="1"/>
</dbReference>
<evidence type="ECO:0000259" key="3">
    <source>
        <dbReference type="Pfam" id="PF18899"/>
    </source>
</evidence>
<comment type="caution">
    <text evidence="4">The sequence shown here is derived from an EMBL/GenBank/DDBJ whole genome shotgun (WGS) entry which is preliminary data.</text>
</comment>
<dbReference type="Pfam" id="PF18899">
    <property type="entry name" value="DUF5655"/>
    <property type="match status" value="1"/>
</dbReference>
<sequence length="693" mass="80465">MEATQAQLLSLLDGKKQFTIPIYQRTYSWQLKQCQQLFADVLRIGNDPGQLSHFIGSVVYFKPGNAPITSVPELLVIDGQQRLTTISLLLLALTHYLQHNGQSSLEDESWEEVQETYLVNKHRKDESRYKLLLTRKDKETYIKLIEGIDSLDANPSKHILENYTYFQAKIDQGNFEAIYLGVKKLIIVDVILEMDKDNPQLIFESLNSTGLDLSQADLIRNYILMGQPVSHQTELYEKYWFPMEERFGNHISSLPWFIRDYLTMKESAIPNINLVYDTYKIFLASKWGFSSIEDAVKDLFTFAKYYVRMALSMEPDPDLLSRFKEITKLKIDTSYPFLLAVYADYETGLVAKAAFLEILDVVIRYVFRRAICGIPTNSLNKTFATLYRSVKKEAYLESLKATFLLMDGYRKFPTDEEFAGELIVKDIYGFRNRNYLLESLENWKRKELVNAENYTIEHILPQNPNVSSEWKLELGEQWEQVKNRYLHTLGNLTLTGYNSELSDRPFADKKTIPGGFNTSPLFLNASVREAEVWNEQSILSRVSVLAQRACEVWKSPILSSDVLLAYREPEPSKSKLSYQIDQYEYLHNEMLELYKKLEKRVLNLDASVRIDFKKLYIAFKTQTNFVDVVPQKKQLRLSLNMEFSKINDPKGLCKDVSDLGRWGNGEVEIGLENETGLDYVMEMIRQAFEYQQE</sequence>